<dbReference type="AlphaFoldDB" id="A0A5R9A460"/>
<sequence length="68" mass="7554">MTRTLIDIDDDALTAAAEELGTKTKVETVNRALGEIAARKERLKLLEWLRSAEANDLGEPGVMDNAWR</sequence>
<accession>A0A5R9A460</accession>
<evidence type="ECO:0000313" key="1">
    <source>
        <dbReference type="EMBL" id="TLP72835.1"/>
    </source>
</evidence>
<protein>
    <submittedName>
        <fullName evidence="1">Type II toxin-antitoxin system VapB family antitoxin</fullName>
    </submittedName>
</protein>
<proteinExistence type="predicted"/>
<dbReference type="Pfam" id="PF09957">
    <property type="entry name" value="VapB_antitoxin"/>
    <property type="match status" value="1"/>
</dbReference>
<gene>
    <name evidence="1" type="ORF">FEF27_11465</name>
</gene>
<dbReference type="RefSeq" id="WP_138171029.1">
    <property type="nucleotide sequence ID" value="NZ_VAWA01000019.1"/>
</dbReference>
<comment type="caution">
    <text evidence="1">The sequence shown here is derived from an EMBL/GenBank/DDBJ whole genome shotgun (WGS) entry which is preliminary data.</text>
</comment>
<dbReference type="Proteomes" id="UP000306544">
    <property type="component" value="Unassembled WGS sequence"/>
</dbReference>
<evidence type="ECO:0000313" key="2">
    <source>
        <dbReference type="Proteomes" id="UP000306544"/>
    </source>
</evidence>
<keyword evidence="2" id="KW-1185">Reference proteome</keyword>
<name>A0A5R9A460_9MICC</name>
<dbReference type="InterPro" id="IPR019239">
    <property type="entry name" value="VapB_antitoxin"/>
</dbReference>
<organism evidence="1 2">
    <name type="scientific">Nesterenkonia sphaerica</name>
    <dbReference type="NCBI Taxonomy" id="1804988"/>
    <lineage>
        <taxon>Bacteria</taxon>
        <taxon>Bacillati</taxon>
        <taxon>Actinomycetota</taxon>
        <taxon>Actinomycetes</taxon>
        <taxon>Micrococcales</taxon>
        <taxon>Micrococcaceae</taxon>
        <taxon>Nesterenkonia</taxon>
    </lineage>
</organism>
<dbReference type="EMBL" id="VAWA01000019">
    <property type="protein sequence ID" value="TLP72835.1"/>
    <property type="molecule type" value="Genomic_DNA"/>
</dbReference>
<reference evidence="1 2" key="1">
    <citation type="submission" date="2019-05" db="EMBL/GenBank/DDBJ databases">
        <title>Nesterenkonia sp. GY239, isolated from the Southern Atlantic Ocean.</title>
        <authorList>
            <person name="Zhang G."/>
        </authorList>
    </citation>
    <scope>NUCLEOTIDE SEQUENCE [LARGE SCALE GENOMIC DNA]</scope>
    <source>
        <strain evidence="1 2">GY239</strain>
    </source>
</reference>